<feature type="domain" description="Glycosyl transferase family 1" evidence="1">
    <location>
        <begin position="167"/>
        <end position="309"/>
    </location>
</feature>
<name>A0A7C3ZMB6_9CYAN</name>
<dbReference type="InterPro" id="IPR001296">
    <property type="entry name" value="Glyco_trans_1"/>
</dbReference>
<dbReference type="Pfam" id="PF13439">
    <property type="entry name" value="Glyco_transf_4"/>
    <property type="match status" value="1"/>
</dbReference>
<evidence type="ECO:0000259" key="1">
    <source>
        <dbReference type="Pfam" id="PF00534"/>
    </source>
</evidence>
<reference evidence="3" key="1">
    <citation type="journal article" date="2020" name="mSystems">
        <title>Genome- and Community-Level Interaction Insights into Carbon Utilization and Element Cycling Functions of Hydrothermarchaeota in Hydrothermal Sediment.</title>
        <authorList>
            <person name="Zhou Z."/>
            <person name="Liu Y."/>
            <person name="Xu W."/>
            <person name="Pan J."/>
            <person name="Luo Z.H."/>
            <person name="Li M."/>
        </authorList>
    </citation>
    <scope>NUCLEOTIDE SEQUENCE [LARGE SCALE GENOMIC DNA]</scope>
    <source>
        <strain evidence="3">SpSt-374</strain>
    </source>
</reference>
<proteinExistence type="predicted"/>
<sequence>MKIAQIAPLWERVPPPGYGGIELVVGLLSDELVRRGHEVTLFASGDSQTLARLESVVSQAIRLNSNIREPGVYEMLQLQRVVELSDEFDLIHFHTGYSALPWAEVIQTPVIHTIHGTFSPDGRKLYKRYRKQNYISISDAQREPEWEINYVDTVYNGIDMNNYPFFPKPQNRPYLAFLGRLSPEKGIQHAIAIARATGWHLKIAGKIDPVDRKFYQGEIKPLIDGNQIEYLGEIDHDQKVELIGNAAVTLFPITWREPFGLVMIESMSTGTPVIGMNMGSVPEVIAHGETGFICNTIEEIIAAIPAAVKLNRQACRDRVMAHFSVATMVEGYEAAYAEVIKATMSQRNGHMHSHQLVA</sequence>
<comment type="caution">
    <text evidence="3">The sequence shown here is derived from an EMBL/GenBank/DDBJ whole genome shotgun (WGS) entry which is preliminary data.</text>
</comment>
<protein>
    <submittedName>
        <fullName evidence="3">Glycosyltransferase family 4 protein</fullName>
    </submittedName>
</protein>
<dbReference type="InterPro" id="IPR028098">
    <property type="entry name" value="Glyco_trans_4-like_N"/>
</dbReference>
<dbReference type="AlphaFoldDB" id="A0A7C3ZMB6"/>
<dbReference type="GO" id="GO:0016757">
    <property type="term" value="F:glycosyltransferase activity"/>
    <property type="evidence" value="ECO:0007669"/>
    <property type="project" value="InterPro"/>
</dbReference>
<feature type="domain" description="Glycosyltransferase subfamily 4-like N-terminal" evidence="2">
    <location>
        <begin position="18"/>
        <end position="142"/>
    </location>
</feature>
<dbReference type="PANTHER" id="PTHR12526">
    <property type="entry name" value="GLYCOSYLTRANSFERASE"/>
    <property type="match status" value="1"/>
</dbReference>
<evidence type="ECO:0000313" key="3">
    <source>
        <dbReference type="EMBL" id="HGG02903.1"/>
    </source>
</evidence>
<evidence type="ECO:0000259" key="2">
    <source>
        <dbReference type="Pfam" id="PF13439"/>
    </source>
</evidence>
<gene>
    <name evidence="3" type="ORF">ENR15_20235</name>
</gene>
<dbReference type="CDD" id="cd03802">
    <property type="entry name" value="GT4_AviGT4-like"/>
    <property type="match status" value="1"/>
</dbReference>
<dbReference type="Gene3D" id="3.40.50.2000">
    <property type="entry name" value="Glycogen Phosphorylase B"/>
    <property type="match status" value="2"/>
</dbReference>
<dbReference type="SUPFAM" id="SSF53756">
    <property type="entry name" value="UDP-Glycosyltransferase/glycogen phosphorylase"/>
    <property type="match status" value="1"/>
</dbReference>
<keyword evidence="3" id="KW-0808">Transferase</keyword>
<organism evidence="3">
    <name type="scientific">Planktothricoides sp. SpSt-374</name>
    <dbReference type="NCBI Taxonomy" id="2282167"/>
    <lineage>
        <taxon>Bacteria</taxon>
        <taxon>Bacillati</taxon>
        <taxon>Cyanobacteriota</taxon>
        <taxon>Cyanophyceae</taxon>
        <taxon>Oscillatoriophycideae</taxon>
        <taxon>Oscillatoriales</taxon>
        <taxon>Oscillatoriaceae</taxon>
        <taxon>Planktothricoides</taxon>
    </lineage>
</organism>
<dbReference type="EMBL" id="DSPX01000201">
    <property type="protein sequence ID" value="HGG02903.1"/>
    <property type="molecule type" value="Genomic_DNA"/>
</dbReference>
<dbReference type="PANTHER" id="PTHR12526:SF595">
    <property type="entry name" value="BLL5217 PROTEIN"/>
    <property type="match status" value="1"/>
</dbReference>
<dbReference type="Pfam" id="PF00534">
    <property type="entry name" value="Glycos_transf_1"/>
    <property type="match status" value="1"/>
</dbReference>
<accession>A0A7C3ZMB6</accession>